<evidence type="ECO:0000313" key="2">
    <source>
        <dbReference type="EMBL" id="MEF3835685.1"/>
    </source>
</evidence>
<dbReference type="Proteomes" id="UP001337305">
    <property type="component" value="Unassembled WGS sequence"/>
</dbReference>
<sequence length="137" mass="15810">MMKRYLLIILLISLFSFNGCDDVLDCIINVRPELHAKTLAIGFVDEYYSDNITAEIKNEVHDNDYDYYFDVSGRLPEGIDVFYNRHREVIFKGVPKESGRFSFKVFLEVIPHDDEFGNINGPLCSDNTSKTYVLAIK</sequence>
<feature type="signal peptide" evidence="1">
    <location>
        <begin position="1"/>
        <end position="21"/>
    </location>
</feature>
<gene>
    <name evidence="2" type="ORF">N1F79_21345</name>
</gene>
<feature type="chain" id="PRO_5046827348" evidence="1">
    <location>
        <begin position="22"/>
        <end position="137"/>
    </location>
</feature>
<name>A0ABU7XY74_9FLAO</name>
<evidence type="ECO:0000256" key="1">
    <source>
        <dbReference type="SAM" id="SignalP"/>
    </source>
</evidence>
<dbReference type="EMBL" id="JAODOP010000004">
    <property type="protein sequence ID" value="MEF3835685.1"/>
    <property type="molecule type" value="Genomic_DNA"/>
</dbReference>
<organism evidence="2 3">
    <name type="scientific">Flavivirga spongiicola</name>
    <dbReference type="NCBI Taxonomy" id="421621"/>
    <lineage>
        <taxon>Bacteria</taxon>
        <taxon>Pseudomonadati</taxon>
        <taxon>Bacteroidota</taxon>
        <taxon>Flavobacteriia</taxon>
        <taxon>Flavobacteriales</taxon>
        <taxon>Flavobacteriaceae</taxon>
        <taxon>Flavivirga</taxon>
    </lineage>
</organism>
<dbReference type="RefSeq" id="WP_303307965.1">
    <property type="nucleotide sequence ID" value="NZ_JAODOP010000004.1"/>
</dbReference>
<proteinExistence type="predicted"/>
<accession>A0ABU7XY74</accession>
<comment type="caution">
    <text evidence="2">The sequence shown here is derived from an EMBL/GenBank/DDBJ whole genome shotgun (WGS) entry which is preliminary data.</text>
</comment>
<protein>
    <submittedName>
        <fullName evidence="2">Uncharacterized protein</fullName>
    </submittedName>
</protein>
<evidence type="ECO:0000313" key="3">
    <source>
        <dbReference type="Proteomes" id="UP001337305"/>
    </source>
</evidence>
<keyword evidence="3" id="KW-1185">Reference proteome</keyword>
<reference evidence="2 3" key="1">
    <citation type="submission" date="2022-09" db="EMBL/GenBank/DDBJ databases">
        <title>Genome sequencing of Flavivirga sp. MEBiC05379.</title>
        <authorList>
            <person name="Oh H.-M."/>
            <person name="Kwon K.K."/>
            <person name="Park M.J."/>
            <person name="Yang S.-H."/>
        </authorList>
    </citation>
    <scope>NUCLEOTIDE SEQUENCE [LARGE SCALE GENOMIC DNA]</scope>
    <source>
        <strain evidence="2 3">MEBiC05379</strain>
    </source>
</reference>
<keyword evidence="1" id="KW-0732">Signal</keyword>